<reference evidence="4 5" key="1">
    <citation type="submission" date="2016-11" db="EMBL/GenBank/DDBJ databases">
        <authorList>
            <person name="Jaros S."/>
            <person name="Januszkiewicz K."/>
            <person name="Wedrychowicz H."/>
        </authorList>
    </citation>
    <scope>NUCLEOTIDE SEQUENCE [LARGE SCALE GENOMIC DNA]</scope>
    <source>
        <strain evidence="4 5">DSM 17459</strain>
    </source>
</reference>
<dbReference type="OrthoDB" id="1957345at2"/>
<evidence type="ECO:0000256" key="1">
    <source>
        <dbReference type="SAM" id="MobiDB-lite"/>
    </source>
</evidence>
<feature type="compositionally biased region" description="Basic and acidic residues" evidence="1">
    <location>
        <begin position="488"/>
        <end position="501"/>
    </location>
</feature>
<keyword evidence="2" id="KW-0812">Transmembrane</keyword>
<organism evidence="4 5">
    <name type="scientific">Lactonifactor longoviformis DSM 17459</name>
    <dbReference type="NCBI Taxonomy" id="1122155"/>
    <lineage>
        <taxon>Bacteria</taxon>
        <taxon>Bacillati</taxon>
        <taxon>Bacillota</taxon>
        <taxon>Clostridia</taxon>
        <taxon>Eubacteriales</taxon>
        <taxon>Clostridiaceae</taxon>
        <taxon>Lactonifactor</taxon>
    </lineage>
</organism>
<dbReference type="RefSeq" id="WP_072848664.1">
    <property type="nucleotide sequence ID" value="NZ_FQVI01000001.1"/>
</dbReference>
<feature type="chain" id="PRO_5013109995" evidence="3">
    <location>
        <begin position="28"/>
        <end position="678"/>
    </location>
</feature>
<protein>
    <submittedName>
        <fullName evidence="4">Uncharacterized protein</fullName>
    </submittedName>
</protein>
<keyword evidence="2" id="KW-0472">Membrane</keyword>
<keyword evidence="5" id="KW-1185">Reference proteome</keyword>
<sequence length="678" mass="73810">MKNRALFLIWLLSVLLCFCFFPAAVQAASPQYDCSSARELYELLLNHPGSTISLTDDIIWDTWTPLPQVSAPTKINMGDFSILVPEDYELYIQGPLYFEGSAADRPLFVVEGSLSTENHVEITARGDSATAIFIGENGFWYSDLSSVFVEGPNSTGVYFESGLESEITAARVQAEGNGSVGIDSHRPLQLVLCNISSDGGQALKASEPVRLDQCLVTPSLPDAEVISRHAVISEERIQESGLCFPQGVSRETVYETALTYRLLCEEEGVYEISYLTSFLWEDSLVDYNLPGTYLVSLVPQVPEWFPAALPSLDIPVHIVDPDWPFLMAAYQLMDSVGIQFFTEITDAAEMHMYYSDDNGASWNDILELPGSYLDCYGAQVYGLKEDKSYLFCLAVTGGTIEGISNVLPFTFGDPDPFGGGDNDGGDRTEQKLPPVSQAVPEAAIPSPPVTSPQEIYPHEETDSSSQTPDRVEPSVPVDTKAPSAENIAPKEKESSPVREESTDSITAVSGARLRQLLEINPDTVLFEKNGLSVEIPSTFLASLSLSNRGLLEIDLRKIDELSFQLSVTADGQEIAALPETSVSLSYTPSQGTDHSHLTLVHAGSGAAEPVTYSEKHKIASSKIYTTGSFTLREYSITDTEKTGTAAMNPVAGSLSILLTAAAVTVLILVRRRRMHETN</sequence>
<gene>
    <name evidence="4" type="ORF">SAMN02745158_00480</name>
</gene>
<accession>A0A1M4T932</accession>
<keyword evidence="2" id="KW-1133">Transmembrane helix</keyword>
<dbReference type="STRING" id="1122155.SAMN02745158_00480"/>
<dbReference type="Proteomes" id="UP000184245">
    <property type="component" value="Unassembled WGS sequence"/>
</dbReference>
<feature type="signal peptide" evidence="3">
    <location>
        <begin position="1"/>
        <end position="27"/>
    </location>
</feature>
<dbReference type="EMBL" id="FQVI01000001">
    <property type="protein sequence ID" value="SHE40848.1"/>
    <property type="molecule type" value="Genomic_DNA"/>
</dbReference>
<evidence type="ECO:0000256" key="2">
    <source>
        <dbReference type="SAM" id="Phobius"/>
    </source>
</evidence>
<proteinExistence type="predicted"/>
<evidence type="ECO:0000256" key="3">
    <source>
        <dbReference type="SAM" id="SignalP"/>
    </source>
</evidence>
<name>A0A1M4T932_9CLOT</name>
<feature type="region of interest" description="Disordered" evidence="1">
    <location>
        <begin position="439"/>
        <end position="506"/>
    </location>
</feature>
<feature type="transmembrane region" description="Helical" evidence="2">
    <location>
        <begin position="650"/>
        <end position="669"/>
    </location>
</feature>
<keyword evidence="3" id="KW-0732">Signal</keyword>
<dbReference type="AlphaFoldDB" id="A0A1M4T932"/>
<evidence type="ECO:0000313" key="5">
    <source>
        <dbReference type="Proteomes" id="UP000184245"/>
    </source>
</evidence>
<evidence type="ECO:0000313" key="4">
    <source>
        <dbReference type="EMBL" id="SHE40848.1"/>
    </source>
</evidence>